<keyword evidence="1" id="KW-0812">Transmembrane</keyword>
<protein>
    <submittedName>
        <fullName evidence="2">Uncharacterized protein</fullName>
    </submittedName>
</protein>
<dbReference type="Proteomes" id="UP000198287">
    <property type="component" value="Unassembled WGS sequence"/>
</dbReference>
<keyword evidence="3" id="KW-1185">Reference proteome</keyword>
<accession>A0A226DQH3</accession>
<evidence type="ECO:0000313" key="3">
    <source>
        <dbReference type="Proteomes" id="UP000198287"/>
    </source>
</evidence>
<evidence type="ECO:0000256" key="1">
    <source>
        <dbReference type="SAM" id="Phobius"/>
    </source>
</evidence>
<keyword evidence="1" id="KW-0472">Membrane</keyword>
<feature type="transmembrane region" description="Helical" evidence="1">
    <location>
        <begin position="311"/>
        <end position="331"/>
    </location>
</feature>
<feature type="transmembrane region" description="Helical" evidence="1">
    <location>
        <begin position="337"/>
        <end position="353"/>
    </location>
</feature>
<gene>
    <name evidence="2" type="ORF">Fcan01_17231</name>
</gene>
<comment type="caution">
    <text evidence="2">The sequence shown here is derived from an EMBL/GenBank/DDBJ whole genome shotgun (WGS) entry which is preliminary data.</text>
</comment>
<feature type="transmembrane region" description="Helical" evidence="1">
    <location>
        <begin position="365"/>
        <end position="386"/>
    </location>
</feature>
<dbReference type="AlphaFoldDB" id="A0A226DQH3"/>
<proteinExistence type="predicted"/>
<sequence>MLAFCPFLQIFELCCLEFINFYDIPLDKRCITAPLLNTHVFNLTSSQSLSLVVNSRRGICNTCTAELFNLDAIITTFPNLVDFIISSPTKTHLGFRIFVYSRSSQNPSSLHTIPQSIRGISTTQNLFVEIKNSALDIHRVYSLTSSRFVQLFSTSTCNTSELQQTLILRRPINRDLSNQYVSLPEYITAGGTFWGGLELIRRSHVQYCSDTPSGYRLGTGEFFALPTKVCVLFHFILETNVSVFLTDLERWDKLIPVQNLKLNDISGRKIKTNWIDIHPHAETHDGLFYSVFINKSELGINLNLMKPFNTYVWITFVSTGVLLSVALWALLEEKWTHLFSIIFFIFSISLLQTNKIFQNSLRRKIKVGSLIIVTWSTMMIVLTYSYSNLIYSVLMTTVKPSLPNNLPELLKIVGIKVYTFQRPKDQYGIFTTRVDELIERVDQFTVDGKKIVETVKSVDDRSVFDKTILSLAYHGFVDSTRISQKFIALQNSGNLRTFTTLLVETGRFVVLNNDDHHLVNFRSVWISTRNRVGQVFGNFLGCLHESGIYSFWARRWQRYVDAAGVRAIRQGNKKYNGGHSEVHSSKKNKPISSKHLAMLFSMLRIGLVAAWFVHIVESGWFIGSSLMKNRQTILCPCGTYWNT</sequence>
<evidence type="ECO:0000313" key="2">
    <source>
        <dbReference type="EMBL" id="OXA47765.1"/>
    </source>
</evidence>
<keyword evidence="1" id="KW-1133">Transmembrane helix</keyword>
<name>A0A226DQH3_FOLCA</name>
<feature type="transmembrane region" description="Helical" evidence="1">
    <location>
        <begin position="596"/>
        <end position="622"/>
    </location>
</feature>
<dbReference type="EMBL" id="LNIX01000012">
    <property type="protein sequence ID" value="OXA47765.1"/>
    <property type="molecule type" value="Genomic_DNA"/>
</dbReference>
<organism evidence="2 3">
    <name type="scientific">Folsomia candida</name>
    <name type="common">Springtail</name>
    <dbReference type="NCBI Taxonomy" id="158441"/>
    <lineage>
        <taxon>Eukaryota</taxon>
        <taxon>Metazoa</taxon>
        <taxon>Ecdysozoa</taxon>
        <taxon>Arthropoda</taxon>
        <taxon>Hexapoda</taxon>
        <taxon>Collembola</taxon>
        <taxon>Entomobryomorpha</taxon>
        <taxon>Isotomoidea</taxon>
        <taxon>Isotomidae</taxon>
        <taxon>Proisotominae</taxon>
        <taxon>Folsomia</taxon>
    </lineage>
</organism>
<reference evidence="2 3" key="1">
    <citation type="submission" date="2015-12" db="EMBL/GenBank/DDBJ databases">
        <title>The genome of Folsomia candida.</title>
        <authorList>
            <person name="Faddeeva A."/>
            <person name="Derks M.F."/>
            <person name="Anvar Y."/>
            <person name="Smit S."/>
            <person name="Van Straalen N."/>
            <person name="Roelofs D."/>
        </authorList>
    </citation>
    <scope>NUCLEOTIDE SEQUENCE [LARGE SCALE GENOMIC DNA]</scope>
    <source>
        <strain evidence="2 3">VU population</strain>
        <tissue evidence="2">Whole body</tissue>
    </source>
</reference>